<evidence type="ECO:0000313" key="2">
    <source>
        <dbReference type="Proteomes" id="UP001596527"/>
    </source>
</evidence>
<evidence type="ECO:0008006" key="3">
    <source>
        <dbReference type="Google" id="ProtNLM"/>
    </source>
</evidence>
<dbReference type="EMBL" id="JBHTEF010000001">
    <property type="protein sequence ID" value="MFC7581564.1"/>
    <property type="molecule type" value="Genomic_DNA"/>
</dbReference>
<proteinExistence type="predicted"/>
<protein>
    <recommendedName>
        <fullName evidence="3">Transcriptional regulator</fullName>
    </recommendedName>
</protein>
<name>A0ABW2SN55_9ACTO</name>
<comment type="caution">
    <text evidence="1">The sequence shown here is derived from an EMBL/GenBank/DDBJ whole genome shotgun (WGS) entry which is preliminary data.</text>
</comment>
<dbReference type="Proteomes" id="UP001596527">
    <property type="component" value="Unassembled WGS sequence"/>
</dbReference>
<accession>A0ABW2SN55</accession>
<sequence length="97" mass="10636">MTAVLASAFRAGDWWEEPVERDPVDPSCWSKGLDVHIPSSDPHQPVVLRLTANDESPRPLVDVETSEHTEEDLAALAGALPHIVDVIHQIATEEHPS</sequence>
<organism evidence="1 2">
    <name type="scientific">Schaalia naturae</name>
    <dbReference type="NCBI Taxonomy" id="635203"/>
    <lineage>
        <taxon>Bacteria</taxon>
        <taxon>Bacillati</taxon>
        <taxon>Actinomycetota</taxon>
        <taxon>Actinomycetes</taxon>
        <taxon>Actinomycetales</taxon>
        <taxon>Actinomycetaceae</taxon>
        <taxon>Schaalia</taxon>
    </lineage>
</organism>
<keyword evidence="2" id="KW-1185">Reference proteome</keyword>
<dbReference type="RefSeq" id="WP_380974985.1">
    <property type="nucleotide sequence ID" value="NZ_JBHTEF010000001.1"/>
</dbReference>
<evidence type="ECO:0000313" key="1">
    <source>
        <dbReference type="EMBL" id="MFC7581564.1"/>
    </source>
</evidence>
<gene>
    <name evidence="1" type="ORF">ACFQWG_10195</name>
</gene>
<reference evidence="2" key="1">
    <citation type="journal article" date="2019" name="Int. J. Syst. Evol. Microbiol.">
        <title>The Global Catalogue of Microorganisms (GCM) 10K type strain sequencing project: providing services to taxonomists for standard genome sequencing and annotation.</title>
        <authorList>
            <consortium name="The Broad Institute Genomics Platform"/>
            <consortium name="The Broad Institute Genome Sequencing Center for Infectious Disease"/>
            <person name="Wu L."/>
            <person name="Ma J."/>
        </authorList>
    </citation>
    <scope>NUCLEOTIDE SEQUENCE [LARGE SCALE GENOMIC DNA]</scope>
    <source>
        <strain evidence="2">CCUG 56698</strain>
    </source>
</reference>